<proteinExistence type="predicted"/>
<comment type="caution">
    <text evidence="2">The sequence shown here is derived from an EMBL/GenBank/DDBJ whole genome shotgun (WGS) entry which is preliminary data.</text>
</comment>
<name>A0ABV8WZ89_9LACT</name>
<sequence>MKYIGMLMIGFIFSGVLWLLFALISGEAESTSLLVWVVITQNIIIGILLVYIIELIHKIRSPR</sequence>
<keyword evidence="1" id="KW-1133">Transmembrane helix</keyword>
<reference evidence="3" key="1">
    <citation type="journal article" date="2019" name="Int. J. Syst. Evol. Microbiol.">
        <title>The Global Catalogue of Microorganisms (GCM) 10K type strain sequencing project: providing services to taxonomists for standard genome sequencing and annotation.</title>
        <authorList>
            <consortium name="The Broad Institute Genomics Platform"/>
            <consortium name="The Broad Institute Genome Sequencing Center for Infectious Disease"/>
            <person name="Wu L."/>
            <person name="Ma J."/>
        </authorList>
    </citation>
    <scope>NUCLEOTIDE SEQUENCE [LARGE SCALE GENOMIC DNA]</scope>
    <source>
        <strain evidence="3">CCUG 59778</strain>
    </source>
</reference>
<dbReference type="EMBL" id="JBHSEC010000001">
    <property type="protein sequence ID" value="MFC4408977.1"/>
    <property type="molecule type" value="Genomic_DNA"/>
</dbReference>
<keyword evidence="1" id="KW-0472">Membrane</keyword>
<protein>
    <submittedName>
        <fullName evidence="2">Uncharacterized protein</fullName>
    </submittedName>
</protein>
<evidence type="ECO:0000313" key="3">
    <source>
        <dbReference type="Proteomes" id="UP001595817"/>
    </source>
</evidence>
<feature type="transmembrane region" description="Helical" evidence="1">
    <location>
        <begin position="32"/>
        <end position="53"/>
    </location>
</feature>
<evidence type="ECO:0000313" key="2">
    <source>
        <dbReference type="EMBL" id="MFC4408977.1"/>
    </source>
</evidence>
<feature type="transmembrane region" description="Helical" evidence="1">
    <location>
        <begin position="7"/>
        <end position="26"/>
    </location>
</feature>
<evidence type="ECO:0000256" key="1">
    <source>
        <dbReference type="SAM" id="Phobius"/>
    </source>
</evidence>
<accession>A0ABV8WZ89</accession>
<organism evidence="2 3">
    <name type="scientific">Chungangia koreensis</name>
    <dbReference type="NCBI Taxonomy" id="752657"/>
    <lineage>
        <taxon>Bacteria</taxon>
        <taxon>Bacillati</taxon>
        <taxon>Bacillota</taxon>
        <taxon>Bacilli</taxon>
        <taxon>Lactobacillales</taxon>
        <taxon>Chungangia</taxon>
    </lineage>
</organism>
<gene>
    <name evidence="2" type="ORF">ACFOZY_00865</name>
</gene>
<keyword evidence="1" id="KW-0812">Transmembrane</keyword>
<keyword evidence="3" id="KW-1185">Reference proteome</keyword>
<dbReference type="RefSeq" id="WP_378151244.1">
    <property type="nucleotide sequence ID" value="NZ_JBHSEC010000001.1"/>
</dbReference>
<dbReference type="Proteomes" id="UP001595817">
    <property type="component" value="Unassembled WGS sequence"/>
</dbReference>